<dbReference type="Gene3D" id="3.30.565.10">
    <property type="entry name" value="Histidine kinase-like ATPase, C-terminal domain"/>
    <property type="match status" value="1"/>
</dbReference>
<keyword evidence="4" id="KW-1185">Reference proteome</keyword>
<name>A0A1H9XW41_9PSEU</name>
<dbReference type="CDD" id="cd16936">
    <property type="entry name" value="HATPase_RsbW-like"/>
    <property type="match status" value="1"/>
</dbReference>
<dbReference type="InterPro" id="IPR003594">
    <property type="entry name" value="HATPase_dom"/>
</dbReference>
<dbReference type="Pfam" id="PF13581">
    <property type="entry name" value="HATPase_c_2"/>
    <property type="match status" value="1"/>
</dbReference>
<organism evidence="3 4">
    <name type="scientific">Lentzea flaviverrucosa</name>
    <dbReference type="NCBI Taxonomy" id="200379"/>
    <lineage>
        <taxon>Bacteria</taxon>
        <taxon>Bacillati</taxon>
        <taxon>Actinomycetota</taxon>
        <taxon>Actinomycetes</taxon>
        <taxon>Pseudonocardiales</taxon>
        <taxon>Pseudonocardiaceae</taxon>
        <taxon>Lentzea</taxon>
    </lineage>
</organism>
<evidence type="ECO:0000256" key="1">
    <source>
        <dbReference type="ARBA" id="ARBA00022527"/>
    </source>
</evidence>
<dbReference type="AlphaFoldDB" id="A0A1H9XW41"/>
<sequence>MGVAEDPEPLVLGLTGERVPPLVEVRRWTATALAELGDDHLQAVLLVSTELLTNAYEHAAGPFEVRLSHHRSRPCKVQVEVDDSSAEQPVLDRSRPGDTCGRGLIMVDELSEQWGVRPLPGAGKTVWATISCNGEGWIPCTGTAAAAGADRP</sequence>
<dbReference type="OrthoDB" id="3478628at2"/>
<evidence type="ECO:0000259" key="2">
    <source>
        <dbReference type="Pfam" id="PF13581"/>
    </source>
</evidence>
<reference evidence="4" key="1">
    <citation type="submission" date="2016-10" db="EMBL/GenBank/DDBJ databases">
        <authorList>
            <person name="Varghese N."/>
            <person name="Submissions S."/>
        </authorList>
    </citation>
    <scope>NUCLEOTIDE SEQUENCE [LARGE SCALE GENOMIC DNA]</scope>
    <source>
        <strain evidence="4">CGMCC 4.578</strain>
    </source>
</reference>
<protein>
    <submittedName>
        <fullName evidence="3">Histidine kinase-like ATPase domain-containing protein</fullName>
    </submittedName>
</protein>
<dbReference type="EMBL" id="FOFT01000020">
    <property type="protein sequence ID" value="SES50402.1"/>
    <property type="molecule type" value="Genomic_DNA"/>
</dbReference>
<keyword evidence="1" id="KW-0723">Serine/threonine-protein kinase</keyword>
<dbReference type="InterPro" id="IPR036890">
    <property type="entry name" value="HATPase_C_sf"/>
</dbReference>
<dbReference type="RefSeq" id="WP_090072796.1">
    <property type="nucleotide sequence ID" value="NZ_FOFT01000020.1"/>
</dbReference>
<keyword evidence="3" id="KW-0808">Transferase</keyword>
<dbReference type="PANTHER" id="PTHR35526">
    <property type="entry name" value="ANTI-SIGMA-F FACTOR RSBW-RELATED"/>
    <property type="match status" value="1"/>
</dbReference>
<evidence type="ECO:0000313" key="4">
    <source>
        <dbReference type="Proteomes" id="UP000199028"/>
    </source>
</evidence>
<dbReference type="PANTHER" id="PTHR35526:SF3">
    <property type="entry name" value="ANTI-SIGMA-F FACTOR RSBW"/>
    <property type="match status" value="1"/>
</dbReference>
<dbReference type="InterPro" id="IPR050267">
    <property type="entry name" value="Anti-sigma-factor_SerPK"/>
</dbReference>
<feature type="domain" description="Histidine kinase/HSP90-like ATPase" evidence="2">
    <location>
        <begin position="23"/>
        <end position="129"/>
    </location>
</feature>
<dbReference type="GO" id="GO:0004674">
    <property type="term" value="F:protein serine/threonine kinase activity"/>
    <property type="evidence" value="ECO:0007669"/>
    <property type="project" value="UniProtKB-KW"/>
</dbReference>
<dbReference type="Proteomes" id="UP000199028">
    <property type="component" value="Unassembled WGS sequence"/>
</dbReference>
<dbReference type="SUPFAM" id="SSF55874">
    <property type="entry name" value="ATPase domain of HSP90 chaperone/DNA topoisomerase II/histidine kinase"/>
    <property type="match status" value="1"/>
</dbReference>
<evidence type="ECO:0000313" key="3">
    <source>
        <dbReference type="EMBL" id="SES50402.1"/>
    </source>
</evidence>
<proteinExistence type="predicted"/>
<accession>A0A1H9XW41</accession>
<keyword evidence="3" id="KW-0418">Kinase</keyword>
<gene>
    <name evidence="3" type="ORF">SAMN05216195_12033</name>
</gene>